<evidence type="ECO:0000313" key="2">
    <source>
        <dbReference type="EMBL" id="KKS12572.1"/>
    </source>
</evidence>
<proteinExistence type="predicted"/>
<dbReference type="EMBL" id="LCBQ01000040">
    <property type="protein sequence ID" value="KKS12572.1"/>
    <property type="molecule type" value="Genomic_DNA"/>
</dbReference>
<accession>A0A0G0WKI8</accession>
<reference evidence="2 3" key="1">
    <citation type="journal article" date="2015" name="Nature">
        <title>rRNA introns, odd ribosomes, and small enigmatic genomes across a large radiation of phyla.</title>
        <authorList>
            <person name="Brown C.T."/>
            <person name="Hug L.A."/>
            <person name="Thomas B.C."/>
            <person name="Sharon I."/>
            <person name="Castelle C.J."/>
            <person name="Singh A."/>
            <person name="Wilkins M.J."/>
            <person name="Williams K.H."/>
            <person name="Banfield J.F."/>
        </authorList>
    </citation>
    <scope>NUCLEOTIDE SEQUENCE [LARGE SCALE GENOMIC DNA]</scope>
</reference>
<keyword evidence="1" id="KW-0812">Transmembrane</keyword>
<dbReference type="GO" id="GO:0043683">
    <property type="term" value="P:type IV pilus assembly"/>
    <property type="evidence" value="ECO:0007669"/>
    <property type="project" value="InterPro"/>
</dbReference>
<name>A0A0G0WKI8_9BACT</name>
<organism evidence="2 3">
    <name type="scientific">Candidatus Yanofskybacteria bacterium GW2011_GWA1_41_6</name>
    <dbReference type="NCBI Taxonomy" id="1619020"/>
    <lineage>
        <taxon>Bacteria</taxon>
        <taxon>Candidatus Yanofskyibacteriota</taxon>
    </lineage>
</organism>
<comment type="caution">
    <text evidence="2">The sequence shown here is derived from an EMBL/GenBank/DDBJ whole genome shotgun (WGS) entry which is preliminary data.</text>
</comment>
<dbReference type="InterPro" id="IPR014717">
    <property type="entry name" value="Transl_elong_EF1B/ribsomal_bS6"/>
</dbReference>
<protein>
    <recommendedName>
        <fullName evidence="4">Pilus assembly protein, PilO</fullName>
    </recommendedName>
</protein>
<dbReference type="AlphaFoldDB" id="A0A0G0WKI8"/>
<evidence type="ECO:0008006" key="4">
    <source>
        <dbReference type="Google" id="ProtNLM"/>
    </source>
</evidence>
<dbReference type="GO" id="GO:0043107">
    <property type="term" value="P:type IV pilus-dependent motility"/>
    <property type="evidence" value="ECO:0007669"/>
    <property type="project" value="InterPro"/>
</dbReference>
<keyword evidence="1" id="KW-1133">Transmembrane helix</keyword>
<dbReference type="Pfam" id="PF04350">
    <property type="entry name" value="PilO"/>
    <property type="match status" value="1"/>
</dbReference>
<dbReference type="Gene3D" id="3.30.70.60">
    <property type="match status" value="1"/>
</dbReference>
<gene>
    <name evidence="2" type="ORF">UU70_C0040G0002</name>
</gene>
<feature type="transmembrane region" description="Helical" evidence="1">
    <location>
        <begin position="6"/>
        <end position="28"/>
    </location>
</feature>
<evidence type="ECO:0000256" key="1">
    <source>
        <dbReference type="SAM" id="Phobius"/>
    </source>
</evidence>
<dbReference type="Proteomes" id="UP000034380">
    <property type="component" value="Unassembled WGS sequence"/>
</dbReference>
<evidence type="ECO:0000313" key="3">
    <source>
        <dbReference type="Proteomes" id="UP000034380"/>
    </source>
</evidence>
<keyword evidence="1" id="KW-0472">Membrane</keyword>
<sequence length="176" mass="19309">MNLYRTYIGATLVAIAGIIFWTMVVPAYDDILVKRDAIAERTDIIKTRSDILSNIKALSLEYSNKATDITRFASMVPEKKGVPELLSSIQALATQNGLQLTTIALSENSNPGAADYQTQLIDLGLNGGYLAFKSFLMALERNIRLIDIISISASPVSEDSPIINFSIKGNAYYLKQ</sequence>
<dbReference type="InterPro" id="IPR007445">
    <property type="entry name" value="PilO"/>
</dbReference>